<evidence type="ECO:0000256" key="1">
    <source>
        <dbReference type="SAM" id="MobiDB-lite"/>
    </source>
</evidence>
<reference evidence="3 4" key="1">
    <citation type="submission" date="2020-12" db="EMBL/GenBank/DDBJ databases">
        <title>YIM B01967 draft genome.</title>
        <authorList>
            <person name="Yan X."/>
        </authorList>
    </citation>
    <scope>NUCLEOTIDE SEQUENCE [LARGE SCALE GENOMIC DNA]</scope>
    <source>
        <strain evidence="3 4">YIM B01967</strain>
    </source>
</reference>
<accession>A0ABS1H3X1</accession>
<comment type="caution">
    <text evidence="3">The sequence shown here is derived from an EMBL/GenBank/DDBJ whole genome shotgun (WGS) entry which is preliminary data.</text>
</comment>
<proteinExistence type="predicted"/>
<evidence type="ECO:0000313" key="3">
    <source>
        <dbReference type="EMBL" id="MBK3494085.1"/>
    </source>
</evidence>
<organism evidence="3 4">
    <name type="scientific">Viridibacillus soli</name>
    <dbReference type="NCBI Taxonomy" id="2798301"/>
    <lineage>
        <taxon>Bacteria</taxon>
        <taxon>Bacillati</taxon>
        <taxon>Bacillota</taxon>
        <taxon>Bacilli</taxon>
        <taxon>Bacillales</taxon>
        <taxon>Caryophanaceae</taxon>
        <taxon>Viridibacillus</taxon>
    </lineage>
</organism>
<gene>
    <name evidence="3" type="ORF">JFL43_04275</name>
</gene>
<dbReference type="EMBL" id="JAEOAH010000004">
    <property type="protein sequence ID" value="MBK3494085.1"/>
    <property type="molecule type" value="Genomic_DNA"/>
</dbReference>
<evidence type="ECO:0000313" key="4">
    <source>
        <dbReference type="Proteomes" id="UP000618943"/>
    </source>
</evidence>
<protein>
    <submittedName>
        <fullName evidence="3">Uncharacterized protein</fullName>
    </submittedName>
</protein>
<name>A0ABS1H3X1_9BACL</name>
<dbReference type="RefSeq" id="WP_200748074.1">
    <property type="nucleotide sequence ID" value="NZ_JAEOAH010000004.1"/>
</dbReference>
<keyword evidence="4" id="KW-1185">Reference proteome</keyword>
<dbReference type="Proteomes" id="UP000618943">
    <property type="component" value="Unassembled WGS sequence"/>
</dbReference>
<evidence type="ECO:0000256" key="2">
    <source>
        <dbReference type="SAM" id="SignalP"/>
    </source>
</evidence>
<keyword evidence="2" id="KW-0732">Signal</keyword>
<feature type="signal peptide" evidence="2">
    <location>
        <begin position="1"/>
        <end position="27"/>
    </location>
</feature>
<feature type="region of interest" description="Disordered" evidence="1">
    <location>
        <begin position="27"/>
        <end position="57"/>
    </location>
</feature>
<feature type="chain" id="PRO_5046975146" evidence="2">
    <location>
        <begin position="28"/>
        <end position="57"/>
    </location>
</feature>
<sequence>MKKKKSMFPIVGALLVLSLSFATSASAGSVSKPHLDGGGGGPISKPPKCDNRGNCPI</sequence>